<evidence type="ECO:0000256" key="4">
    <source>
        <dbReference type="SAM" id="MobiDB-lite"/>
    </source>
</evidence>
<dbReference type="GO" id="GO:0048471">
    <property type="term" value="C:perinuclear region of cytoplasm"/>
    <property type="evidence" value="ECO:0007669"/>
    <property type="project" value="TreeGrafter"/>
</dbReference>
<evidence type="ECO:0000313" key="5">
    <source>
        <dbReference type="EMBL" id="TFK19792.1"/>
    </source>
</evidence>
<evidence type="ECO:0000256" key="1">
    <source>
        <dbReference type="ARBA" id="ARBA00022468"/>
    </source>
</evidence>
<dbReference type="Proteomes" id="UP000307440">
    <property type="component" value="Unassembled WGS sequence"/>
</dbReference>
<evidence type="ECO:0000256" key="2">
    <source>
        <dbReference type="ARBA" id="ARBA00022614"/>
    </source>
</evidence>
<keyword evidence="1" id="KW-0343">GTPase activation</keyword>
<dbReference type="STRING" id="230819.A0A5C3KID0"/>
<feature type="region of interest" description="Disordered" evidence="4">
    <location>
        <begin position="340"/>
        <end position="362"/>
    </location>
</feature>
<dbReference type="SMART" id="SM00368">
    <property type="entry name" value="LRR_RI"/>
    <property type="match status" value="4"/>
</dbReference>
<dbReference type="InterPro" id="IPR027038">
    <property type="entry name" value="RanGap"/>
</dbReference>
<proteinExistence type="predicted"/>
<evidence type="ECO:0000256" key="3">
    <source>
        <dbReference type="ARBA" id="ARBA00022737"/>
    </source>
</evidence>
<accession>A0A5C3KID0</accession>
<protein>
    <submittedName>
        <fullName evidence="5">RNI-like protein</fullName>
    </submittedName>
</protein>
<dbReference type="OrthoDB" id="184583at2759"/>
<dbReference type="Gene3D" id="3.80.10.10">
    <property type="entry name" value="Ribonuclease Inhibitor"/>
    <property type="match status" value="1"/>
</dbReference>
<dbReference type="AlphaFoldDB" id="A0A5C3KID0"/>
<dbReference type="PANTHER" id="PTHR24113">
    <property type="entry name" value="RAN GTPASE-ACTIVATING PROTEIN 1"/>
    <property type="match status" value="1"/>
</dbReference>
<dbReference type="GO" id="GO:0005634">
    <property type="term" value="C:nucleus"/>
    <property type="evidence" value="ECO:0007669"/>
    <property type="project" value="TreeGrafter"/>
</dbReference>
<keyword evidence="2" id="KW-0433">Leucine-rich repeat</keyword>
<dbReference type="PANTHER" id="PTHR24113:SF12">
    <property type="entry name" value="RAN GTPASE-ACTIVATING PROTEIN 1"/>
    <property type="match status" value="1"/>
</dbReference>
<dbReference type="GO" id="GO:0031267">
    <property type="term" value="F:small GTPase binding"/>
    <property type="evidence" value="ECO:0007669"/>
    <property type="project" value="TreeGrafter"/>
</dbReference>
<reference evidence="5 6" key="1">
    <citation type="journal article" date="2019" name="Nat. Ecol. Evol.">
        <title>Megaphylogeny resolves global patterns of mushroom evolution.</title>
        <authorList>
            <person name="Varga T."/>
            <person name="Krizsan K."/>
            <person name="Foldi C."/>
            <person name="Dima B."/>
            <person name="Sanchez-Garcia M."/>
            <person name="Sanchez-Ramirez S."/>
            <person name="Szollosi G.J."/>
            <person name="Szarkandi J.G."/>
            <person name="Papp V."/>
            <person name="Albert L."/>
            <person name="Andreopoulos W."/>
            <person name="Angelini C."/>
            <person name="Antonin V."/>
            <person name="Barry K.W."/>
            <person name="Bougher N.L."/>
            <person name="Buchanan P."/>
            <person name="Buyck B."/>
            <person name="Bense V."/>
            <person name="Catcheside P."/>
            <person name="Chovatia M."/>
            <person name="Cooper J."/>
            <person name="Damon W."/>
            <person name="Desjardin D."/>
            <person name="Finy P."/>
            <person name="Geml J."/>
            <person name="Haridas S."/>
            <person name="Hughes K."/>
            <person name="Justo A."/>
            <person name="Karasinski D."/>
            <person name="Kautmanova I."/>
            <person name="Kiss B."/>
            <person name="Kocsube S."/>
            <person name="Kotiranta H."/>
            <person name="LaButti K.M."/>
            <person name="Lechner B.E."/>
            <person name="Liimatainen K."/>
            <person name="Lipzen A."/>
            <person name="Lukacs Z."/>
            <person name="Mihaltcheva S."/>
            <person name="Morgado L.N."/>
            <person name="Niskanen T."/>
            <person name="Noordeloos M.E."/>
            <person name="Ohm R.A."/>
            <person name="Ortiz-Santana B."/>
            <person name="Ovrebo C."/>
            <person name="Racz N."/>
            <person name="Riley R."/>
            <person name="Savchenko A."/>
            <person name="Shiryaev A."/>
            <person name="Soop K."/>
            <person name="Spirin V."/>
            <person name="Szebenyi C."/>
            <person name="Tomsovsky M."/>
            <person name="Tulloss R.E."/>
            <person name="Uehling J."/>
            <person name="Grigoriev I.V."/>
            <person name="Vagvolgyi C."/>
            <person name="Papp T."/>
            <person name="Martin F.M."/>
            <person name="Miettinen O."/>
            <person name="Hibbett D.S."/>
            <person name="Nagy L.G."/>
        </authorList>
    </citation>
    <scope>NUCLEOTIDE SEQUENCE [LARGE SCALE GENOMIC DNA]</scope>
    <source>
        <strain evidence="5 6">CBS 121175</strain>
    </source>
</reference>
<dbReference type="EMBL" id="ML210325">
    <property type="protein sequence ID" value="TFK19792.1"/>
    <property type="molecule type" value="Genomic_DNA"/>
</dbReference>
<dbReference type="GO" id="GO:0005096">
    <property type="term" value="F:GTPase activator activity"/>
    <property type="evidence" value="ECO:0007669"/>
    <property type="project" value="UniProtKB-KW"/>
</dbReference>
<dbReference type="GO" id="GO:0006913">
    <property type="term" value="P:nucleocytoplasmic transport"/>
    <property type="evidence" value="ECO:0007669"/>
    <property type="project" value="TreeGrafter"/>
</dbReference>
<name>A0A5C3KID0_COPMA</name>
<evidence type="ECO:0000313" key="6">
    <source>
        <dbReference type="Proteomes" id="UP000307440"/>
    </source>
</evidence>
<keyword evidence="3" id="KW-0677">Repeat</keyword>
<keyword evidence="6" id="KW-1185">Reference proteome</keyword>
<dbReference type="InterPro" id="IPR032675">
    <property type="entry name" value="LRR_dom_sf"/>
</dbReference>
<dbReference type="SUPFAM" id="SSF52047">
    <property type="entry name" value="RNI-like"/>
    <property type="match status" value="1"/>
</dbReference>
<dbReference type="GO" id="GO:0005829">
    <property type="term" value="C:cytosol"/>
    <property type="evidence" value="ECO:0007669"/>
    <property type="project" value="TreeGrafter"/>
</dbReference>
<organism evidence="5 6">
    <name type="scientific">Coprinopsis marcescibilis</name>
    <name type="common">Agaric fungus</name>
    <name type="synonym">Psathyrella marcescibilis</name>
    <dbReference type="NCBI Taxonomy" id="230819"/>
    <lineage>
        <taxon>Eukaryota</taxon>
        <taxon>Fungi</taxon>
        <taxon>Dikarya</taxon>
        <taxon>Basidiomycota</taxon>
        <taxon>Agaricomycotina</taxon>
        <taxon>Agaricomycetes</taxon>
        <taxon>Agaricomycetidae</taxon>
        <taxon>Agaricales</taxon>
        <taxon>Agaricineae</taxon>
        <taxon>Psathyrellaceae</taxon>
        <taxon>Coprinopsis</taxon>
    </lineage>
</organism>
<sequence>MTSFMQSFVSIRVMQAEIYIGEAKTLTLIRIDLRDATLLVYALTDISTLRGPSSACIYGKRNYDPLSGAYAACRHLYTPFRVIFTPRAGSEARHSENMEANIGNIDPSVIEEVHFGGNTIAVEASKALGEWLSRANKIKGRLPFVDHYQSLTIDAQQIADFSDIFTGRLISEVPQCLTHICSALIDKKELIEIDLSDNVFGGRSVEPLVPLLSQNRHFEILKLNNNGLGPAAGIVIAQALSENARVGRYEWEETRMDGTKKIDTTAESYKSNLHTVICGRNRVEDGSAGAWADAFAAHGSLITVSLPQNGIRSQGAILLAKGLSQNPHLASINMEDNTFSHTPESDAPSPIPRIWAGDTSPSHSRTIVTADGRRMDAVDAWADALSSWPCLDTLNLSDCIPTVESGQVPSIVHRLAEGSNPKLRNLKIQNNRLDHRTFRVLGLGIVEGNAFEELVRLELLWNAIRPEDEDDEGKGKGNGGGWLERIKVELSSRPGGKVIANDEDAVLEHNAGVEYGKRLATFVTLIANRELGPLDHGLIDFGEKDPERLYGYGQRLAFVLNSAAMKDNEFGALIRGAPWDNWEALQEGVRMIFDAKRRSPAT</sequence>
<gene>
    <name evidence="5" type="ORF">FA15DRAFT_723190</name>
</gene>